<dbReference type="EMBL" id="UGEB01000001">
    <property type="protein sequence ID" value="STK41097.1"/>
    <property type="molecule type" value="Genomic_DNA"/>
</dbReference>
<protein>
    <submittedName>
        <fullName evidence="1">Major capsid protein (GpN)</fullName>
    </submittedName>
</protein>
<sequence>MNLVMSDITRNKLGCYMAQQASLNNIPVSALVSRFTVEPSVQQRFENASKESTEFTKRINVIGVTDQKGEKILLDTTGRLRARIPVMTAQNAVTRIMWLI</sequence>
<evidence type="ECO:0000313" key="1">
    <source>
        <dbReference type="EMBL" id="STK41097.1"/>
    </source>
</evidence>
<organism evidence="1 2">
    <name type="scientific">Escherichia coli</name>
    <dbReference type="NCBI Taxonomy" id="562"/>
    <lineage>
        <taxon>Bacteria</taxon>
        <taxon>Pseudomonadati</taxon>
        <taxon>Pseudomonadota</taxon>
        <taxon>Gammaproteobacteria</taxon>
        <taxon>Enterobacterales</taxon>
        <taxon>Enterobacteriaceae</taxon>
        <taxon>Escherichia</taxon>
    </lineage>
</organism>
<dbReference type="AlphaFoldDB" id="A0A376ZE60"/>
<gene>
    <name evidence="1" type="primary">N_1</name>
    <name evidence="1" type="ORF">NCTC8179_00001</name>
</gene>
<proteinExistence type="predicted"/>
<dbReference type="Proteomes" id="UP000255543">
    <property type="component" value="Unassembled WGS sequence"/>
</dbReference>
<dbReference type="InterPro" id="IPR006441">
    <property type="entry name" value="Phage_P2_GpN"/>
</dbReference>
<reference evidence="1 2" key="1">
    <citation type="submission" date="2018-06" db="EMBL/GenBank/DDBJ databases">
        <authorList>
            <consortium name="Pathogen Informatics"/>
            <person name="Doyle S."/>
        </authorList>
    </citation>
    <scope>NUCLEOTIDE SEQUENCE [LARGE SCALE GENOMIC DNA]</scope>
    <source>
        <strain evidence="1 2">NCTC8179</strain>
    </source>
</reference>
<accession>A0A376ZE60</accession>
<dbReference type="Pfam" id="PF05125">
    <property type="entry name" value="Phage_cap_P2"/>
    <property type="match status" value="1"/>
</dbReference>
<evidence type="ECO:0000313" key="2">
    <source>
        <dbReference type="Proteomes" id="UP000255543"/>
    </source>
</evidence>
<name>A0A376ZE60_ECOLX</name>